<evidence type="ECO:0000313" key="1">
    <source>
        <dbReference type="EMBL" id="KAJ1209228.1"/>
    </source>
</evidence>
<name>A0AAV7W9K6_PLEWA</name>
<evidence type="ECO:0000313" key="2">
    <source>
        <dbReference type="Proteomes" id="UP001066276"/>
    </source>
</evidence>
<comment type="caution">
    <text evidence="1">The sequence shown here is derived from an EMBL/GenBank/DDBJ whole genome shotgun (WGS) entry which is preliminary data.</text>
</comment>
<feature type="non-terminal residue" evidence="1">
    <location>
        <position position="1"/>
    </location>
</feature>
<organism evidence="1 2">
    <name type="scientific">Pleurodeles waltl</name>
    <name type="common">Iberian ribbed newt</name>
    <dbReference type="NCBI Taxonomy" id="8319"/>
    <lineage>
        <taxon>Eukaryota</taxon>
        <taxon>Metazoa</taxon>
        <taxon>Chordata</taxon>
        <taxon>Craniata</taxon>
        <taxon>Vertebrata</taxon>
        <taxon>Euteleostomi</taxon>
        <taxon>Amphibia</taxon>
        <taxon>Batrachia</taxon>
        <taxon>Caudata</taxon>
        <taxon>Salamandroidea</taxon>
        <taxon>Salamandridae</taxon>
        <taxon>Pleurodelinae</taxon>
        <taxon>Pleurodeles</taxon>
    </lineage>
</organism>
<gene>
    <name evidence="1" type="ORF">NDU88_004606</name>
</gene>
<sequence length="74" mass="8139">VAELLLQYGADPLLKGANGKCALDEVGDEQMESLILRYVPKSKRIALKGKCSINSQKLEKTKERANHNISADKV</sequence>
<dbReference type="AlphaFoldDB" id="A0AAV7W9K6"/>
<keyword evidence="2" id="KW-1185">Reference proteome</keyword>
<dbReference type="EMBL" id="JANPWB010000002">
    <property type="protein sequence ID" value="KAJ1209228.1"/>
    <property type="molecule type" value="Genomic_DNA"/>
</dbReference>
<proteinExistence type="predicted"/>
<reference evidence="1" key="1">
    <citation type="journal article" date="2022" name="bioRxiv">
        <title>Sequencing and chromosome-scale assembly of the giantPleurodeles waltlgenome.</title>
        <authorList>
            <person name="Brown T."/>
            <person name="Elewa A."/>
            <person name="Iarovenko S."/>
            <person name="Subramanian E."/>
            <person name="Araus A.J."/>
            <person name="Petzold A."/>
            <person name="Susuki M."/>
            <person name="Suzuki K.-i.T."/>
            <person name="Hayashi T."/>
            <person name="Toyoda A."/>
            <person name="Oliveira C."/>
            <person name="Osipova E."/>
            <person name="Leigh N.D."/>
            <person name="Simon A."/>
            <person name="Yun M.H."/>
        </authorList>
    </citation>
    <scope>NUCLEOTIDE SEQUENCE</scope>
    <source>
        <strain evidence="1">20211129_DDA</strain>
        <tissue evidence="1">Liver</tissue>
    </source>
</reference>
<protein>
    <submittedName>
        <fullName evidence="1">Uncharacterized protein</fullName>
    </submittedName>
</protein>
<dbReference type="Proteomes" id="UP001066276">
    <property type="component" value="Chromosome 1_2"/>
</dbReference>
<feature type="non-terminal residue" evidence="1">
    <location>
        <position position="74"/>
    </location>
</feature>
<accession>A0AAV7W9K6</accession>